<feature type="compositionally biased region" description="Low complexity" evidence="1">
    <location>
        <begin position="376"/>
        <end position="392"/>
    </location>
</feature>
<feature type="region of interest" description="Disordered" evidence="1">
    <location>
        <begin position="234"/>
        <end position="448"/>
    </location>
</feature>
<evidence type="ECO:0000313" key="3">
    <source>
        <dbReference type="Proteomes" id="UP000295172"/>
    </source>
</evidence>
<feature type="compositionally biased region" description="Polar residues" evidence="1">
    <location>
        <begin position="241"/>
        <end position="251"/>
    </location>
</feature>
<feature type="compositionally biased region" description="Low complexity" evidence="1">
    <location>
        <begin position="168"/>
        <end position="187"/>
    </location>
</feature>
<feature type="region of interest" description="Disordered" evidence="1">
    <location>
        <begin position="161"/>
        <end position="187"/>
    </location>
</feature>
<dbReference type="Proteomes" id="UP000295172">
    <property type="component" value="Unassembled WGS sequence"/>
</dbReference>
<feature type="compositionally biased region" description="Basic and acidic residues" evidence="1">
    <location>
        <begin position="393"/>
        <end position="402"/>
    </location>
</feature>
<evidence type="ECO:0000313" key="2">
    <source>
        <dbReference type="EMBL" id="TDD18254.1"/>
    </source>
</evidence>
<reference evidence="2 3" key="1">
    <citation type="submission" date="2019-02" db="EMBL/GenBank/DDBJ databases">
        <title>Draft genome sequences of novel Actinobacteria.</title>
        <authorList>
            <person name="Sahin N."/>
            <person name="Ay H."/>
            <person name="Saygin H."/>
        </authorList>
    </citation>
    <scope>NUCLEOTIDE SEQUENCE [LARGE SCALE GENOMIC DNA]</scope>
    <source>
        <strain evidence="2 3">16K104</strain>
    </source>
</reference>
<dbReference type="EMBL" id="SMKR01000137">
    <property type="protein sequence ID" value="TDD18254.1"/>
    <property type="molecule type" value="Genomic_DNA"/>
</dbReference>
<keyword evidence="3" id="KW-1185">Reference proteome</keyword>
<evidence type="ECO:0000256" key="1">
    <source>
        <dbReference type="SAM" id="MobiDB-lite"/>
    </source>
</evidence>
<dbReference type="AlphaFoldDB" id="A0A4R4WN41"/>
<name>A0A4R4WN41_9ACTN</name>
<protein>
    <submittedName>
        <fullName evidence="2">Uncharacterized protein</fullName>
    </submittedName>
</protein>
<dbReference type="OrthoDB" id="3831553at2"/>
<sequence length="448" mass="48522">MSEPSPEPGRIRRMSNGISRWRNTRRGTKTLKAAYAQAARDAKRMDPVVRERIGRANLTKAELQMLAESQVAAQFGGQRHRDLARTLSQDAAGRVPDGRANRFSRWRATRRGTKAIKAAYAQAAKDVKKMDPAVRESIGRHRITRSDLQALSQGRMEDVFRPEGRMGAPPGAQQPQQQQPAQQAPLADQLRAAQLQLQATMLQNQQFQLQLESIQQQLLQAQLQTQQQMQALQQQLREAQSSTGPEAQTPTGPEAQAPAQPEAQAPAQPEAQAPAQPEVRTPSGPEARTSAQSETQAPGQSEVQNPDLVGQHAVVPDGRAAAQSDVQRPPVDQRQAWVASGTGQANHQAAPARPGTEGQQRPADVQAAAASNQQWSPDPSVAPDQSASSQADAKGKLTKEFDAAFTGQAPPRVSNGEQGRPAGERPAGNEHHRQTGQSTTRDHKAPER</sequence>
<feature type="compositionally biased region" description="Polar residues" evidence="1">
    <location>
        <begin position="289"/>
        <end position="304"/>
    </location>
</feature>
<organism evidence="2 3">
    <name type="scientific">Kribbella turkmenica</name>
    <dbReference type="NCBI Taxonomy" id="2530375"/>
    <lineage>
        <taxon>Bacteria</taxon>
        <taxon>Bacillati</taxon>
        <taxon>Actinomycetota</taxon>
        <taxon>Actinomycetes</taxon>
        <taxon>Propionibacteriales</taxon>
        <taxon>Kribbellaceae</taxon>
        <taxon>Kribbella</taxon>
    </lineage>
</organism>
<proteinExistence type="predicted"/>
<accession>A0A4R4WN41</accession>
<feature type="compositionally biased region" description="Low complexity" evidence="1">
    <location>
        <begin position="253"/>
        <end position="278"/>
    </location>
</feature>
<gene>
    <name evidence="2" type="ORF">E1218_26395</name>
</gene>
<dbReference type="RefSeq" id="WP_132324748.1">
    <property type="nucleotide sequence ID" value="NZ_SMKR01000137.1"/>
</dbReference>
<comment type="caution">
    <text evidence="2">The sequence shown here is derived from an EMBL/GenBank/DDBJ whole genome shotgun (WGS) entry which is preliminary data.</text>
</comment>